<dbReference type="AlphaFoldDB" id="A0A418VGL4"/>
<proteinExistence type="predicted"/>
<organism evidence="1 2">
    <name type="scientific">Deinococcus cavernae</name>
    <dbReference type="NCBI Taxonomy" id="2320857"/>
    <lineage>
        <taxon>Bacteria</taxon>
        <taxon>Thermotogati</taxon>
        <taxon>Deinococcota</taxon>
        <taxon>Deinococci</taxon>
        <taxon>Deinococcales</taxon>
        <taxon>Deinococcaceae</taxon>
        <taxon>Deinococcus</taxon>
    </lineage>
</organism>
<keyword evidence="2" id="KW-1185">Reference proteome</keyword>
<gene>
    <name evidence="1" type="ORF">D3875_01790</name>
</gene>
<reference evidence="1 2" key="1">
    <citation type="submission" date="2018-09" db="EMBL/GenBank/DDBJ databases">
        <authorList>
            <person name="Zhu H."/>
        </authorList>
    </citation>
    <scope>NUCLEOTIDE SEQUENCE [LARGE SCALE GENOMIC DNA]</scope>
    <source>
        <strain evidence="1 2">K2S05-167</strain>
    </source>
</reference>
<dbReference type="Proteomes" id="UP000286287">
    <property type="component" value="Unassembled WGS sequence"/>
</dbReference>
<name>A0A418VGL4_9DEIO</name>
<protein>
    <submittedName>
        <fullName evidence="1">Uncharacterized protein</fullName>
    </submittedName>
</protein>
<sequence length="71" mass="7625">MGDTATRFIDLADGSGLQLTFAQLLDASGQKLGERVEPQQQVNLDAKVMAAQGQDVPLKESSASQRHRPAM</sequence>
<comment type="caution">
    <text evidence="1">The sequence shown here is derived from an EMBL/GenBank/DDBJ whole genome shotgun (WGS) entry which is preliminary data.</text>
</comment>
<dbReference type="RefSeq" id="WP_119760526.1">
    <property type="nucleotide sequence ID" value="NZ_QYUJ01000006.1"/>
</dbReference>
<dbReference type="EMBL" id="QYUJ01000006">
    <property type="protein sequence ID" value="RJF75258.1"/>
    <property type="molecule type" value="Genomic_DNA"/>
</dbReference>
<accession>A0A418VGL4</accession>
<evidence type="ECO:0000313" key="2">
    <source>
        <dbReference type="Proteomes" id="UP000286287"/>
    </source>
</evidence>
<evidence type="ECO:0000313" key="1">
    <source>
        <dbReference type="EMBL" id="RJF75258.1"/>
    </source>
</evidence>